<comment type="caution">
    <text evidence="2">The sequence shown here is derived from an EMBL/GenBank/DDBJ whole genome shotgun (WGS) entry which is preliminary data.</text>
</comment>
<gene>
    <name evidence="2" type="ORF">AWC17_25535</name>
</gene>
<dbReference type="Pfam" id="PF00156">
    <property type="entry name" value="Pribosyltran"/>
    <property type="match status" value="1"/>
</dbReference>
<dbReference type="GO" id="GO:0016740">
    <property type="term" value="F:transferase activity"/>
    <property type="evidence" value="ECO:0007669"/>
    <property type="project" value="UniProtKB-KW"/>
</dbReference>
<dbReference type="SUPFAM" id="SSF53474">
    <property type="entry name" value="alpha/beta-Hydrolases"/>
    <property type="match status" value="1"/>
</dbReference>
<dbReference type="Gene3D" id="3.30.1310.20">
    <property type="entry name" value="PRTase-like"/>
    <property type="match status" value="1"/>
</dbReference>
<sequence>MRGDPRLFDDRVDAGRHLAESLESLRGQDVVVLGLPRGGVPVAFEVAKALQAPLDVLVVRKLGVPFQPELAFGAIGEGGARVINDAVVREAHLSADEMAAVETKQRAELARRSERFRSGHDPIPLAGRTAVIVDDGLATGATAKAACQVARAQGASRVVLAVPIGGSDVFARFAGYADEVVCLHSPEFFFAVGQGYRNFTQTSDDEVVALLDRARNGSREPSADAASADPPLRDEEVRVSAGSVSVAGHLTIPEHPVGVVVFAHGSGSSRHSPRNRYVADVLNGAGLATLLFDLLTPAEERNRANVFDIELLARRLVDVTGWLGRQQDTAALPVGYFGASTGAGAALVAASDPRVNVAAVVSRGGRPDLAGPFLARVHAPTLLIVGGNDDVVLELNRQARAAIPGKCDLTVVPGATHLFEEPGTLERVAALARDWFIDHMSPVDVTPKP</sequence>
<dbReference type="InterPro" id="IPR029057">
    <property type="entry name" value="PRTase-like"/>
</dbReference>
<evidence type="ECO:0000259" key="1">
    <source>
        <dbReference type="Pfam" id="PF00156"/>
    </source>
</evidence>
<name>A0A1X1ZYP3_9MYCO</name>
<dbReference type="Proteomes" id="UP000193781">
    <property type="component" value="Unassembled WGS sequence"/>
</dbReference>
<dbReference type="PANTHER" id="PTHR31299">
    <property type="entry name" value="ESTERASE, PUTATIVE (AFU_ORTHOLOGUE AFUA_1G05850)-RELATED"/>
    <property type="match status" value="1"/>
</dbReference>
<dbReference type="SUPFAM" id="SSF53271">
    <property type="entry name" value="PRTase-like"/>
    <property type="match status" value="1"/>
</dbReference>
<dbReference type="STRING" id="244292.ABW17_24800"/>
<dbReference type="InterPro" id="IPR052036">
    <property type="entry name" value="Hydrolase/PRTase-associated"/>
</dbReference>
<dbReference type="Gene3D" id="3.40.50.2020">
    <property type="match status" value="1"/>
</dbReference>
<reference evidence="2 3" key="1">
    <citation type="submission" date="2016-01" db="EMBL/GenBank/DDBJ databases">
        <title>The new phylogeny of the genus Mycobacterium.</title>
        <authorList>
            <person name="Tarcisio F."/>
            <person name="Conor M."/>
            <person name="Antonella G."/>
            <person name="Elisabetta G."/>
            <person name="Giulia F.S."/>
            <person name="Sara T."/>
            <person name="Anna F."/>
            <person name="Clotilde B."/>
            <person name="Roberto B."/>
            <person name="Veronica D.S."/>
            <person name="Fabio R."/>
            <person name="Monica P."/>
            <person name="Olivier J."/>
            <person name="Enrico T."/>
            <person name="Nicola S."/>
        </authorList>
    </citation>
    <scope>NUCLEOTIDE SEQUENCE [LARGE SCALE GENOMIC DNA]</scope>
    <source>
        <strain evidence="2 3">DSM 44803</strain>
    </source>
</reference>
<dbReference type="InterPro" id="IPR000836">
    <property type="entry name" value="PRTase_dom"/>
</dbReference>
<dbReference type="CDD" id="cd06223">
    <property type="entry name" value="PRTases_typeI"/>
    <property type="match status" value="1"/>
</dbReference>
<accession>A0A1X1ZYP3</accession>
<dbReference type="EMBL" id="LQPH01000037">
    <property type="protein sequence ID" value="ORW31821.1"/>
    <property type="molecule type" value="Genomic_DNA"/>
</dbReference>
<dbReference type="InterPro" id="IPR029058">
    <property type="entry name" value="AB_hydrolase_fold"/>
</dbReference>
<protein>
    <submittedName>
        <fullName evidence="2">Phosphoribosyl transferase</fullName>
    </submittedName>
</protein>
<dbReference type="AlphaFoldDB" id="A0A1X1ZYP3"/>
<keyword evidence="3" id="KW-1185">Reference proteome</keyword>
<feature type="domain" description="Phosphoribosyltransferase" evidence="1">
    <location>
        <begin position="14"/>
        <end position="165"/>
    </location>
</feature>
<organism evidence="2 3">
    <name type="scientific">Mycobacterium nebraskense</name>
    <dbReference type="NCBI Taxonomy" id="244292"/>
    <lineage>
        <taxon>Bacteria</taxon>
        <taxon>Bacillati</taxon>
        <taxon>Actinomycetota</taxon>
        <taxon>Actinomycetes</taxon>
        <taxon>Mycobacteriales</taxon>
        <taxon>Mycobacteriaceae</taxon>
        <taxon>Mycobacterium</taxon>
    </lineage>
</organism>
<dbReference type="PANTHER" id="PTHR31299:SF0">
    <property type="entry name" value="ESTERASE, PUTATIVE (AFU_ORTHOLOGUE AFUA_1G05850)-RELATED"/>
    <property type="match status" value="1"/>
</dbReference>
<dbReference type="Gene3D" id="3.40.50.1820">
    <property type="entry name" value="alpha/beta hydrolase"/>
    <property type="match status" value="1"/>
</dbReference>
<keyword evidence="2" id="KW-0808">Transferase</keyword>
<evidence type="ECO:0000313" key="2">
    <source>
        <dbReference type="EMBL" id="ORW31821.1"/>
    </source>
</evidence>
<proteinExistence type="predicted"/>
<evidence type="ECO:0000313" key="3">
    <source>
        <dbReference type="Proteomes" id="UP000193781"/>
    </source>
</evidence>